<keyword evidence="3" id="KW-1185">Reference proteome</keyword>
<feature type="region of interest" description="Disordered" evidence="1">
    <location>
        <begin position="50"/>
        <end position="97"/>
    </location>
</feature>
<dbReference type="EMBL" id="QNGE01001241">
    <property type="protein sequence ID" value="KAA3678050.1"/>
    <property type="molecule type" value="Genomic_DNA"/>
</dbReference>
<reference evidence="2 3" key="1">
    <citation type="journal article" date="2019" name="Gigascience">
        <title>Whole-genome sequence of the oriental lung fluke Paragonimus westermani.</title>
        <authorList>
            <person name="Oey H."/>
            <person name="Zakrzewski M."/>
            <person name="Narain K."/>
            <person name="Devi K.R."/>
            <person name="Agatsuma T."/>
            <person name="Nawaratna S."/>
            <person name="Gobert G.N."/>
            <person name="Jones M.K."/>
            <person name="Ragan M.A."/>
            <person name="McManus D.P."/>
            <person name="Krause L."/>
        </authorList>
    </citation>
    <scope>NUCLEOTIDE SEQUENCE [LARGE SCALE GENOMIC DNA]</scope>
    <source>
        <strain evidence="2 3">IND2009</strain>
    </source>
</reference>
<protein>
    <submittedName>
        <fullName evidence="2">Uncharacterized protein</fullName>
    </submittedName>
</protein>
<dbReference type="Proteomes" id="UP000324629">
    <property type="component" value="Unassembled WGS sequence"/>
</dbReference>
<evidence type="ECO:0000313" key="2">
    <source>
        <dbReference type="EMBL" id="KAA3678050.1"/>
    </source>
</evidence>
<dbReference type="AlphaFoldDB" id="A0A5J4NSC7"/>
<feature type="region of interest" description="Disordered" evidence="1">
    <location>
        <begin position="275"/>
        <end position="296"/>
    </location>
</feature>
<feature type="compositionally biased region" description="Basic and acidic residues" evidence="1">
    <location>
        <begin position="275"/>
        <end position="290"/>
    </location>
</feature>
<name>A0A5J4NSC7_9TREM</name>
<gene>
    <name evidence="2" type="ORF">DEA37_0013724</name>
</gene>
<accession>A0A5J4NSC7</accession>
<sequence length="396" mass="45485">RNNVTQTSSAEKPFTHEASTFHLESVHLSRNKHSRRTHHEPVTKLGRLFRLRSTDSKTTHADSRRSSALHSGEFTDTHDSTRASVNRSSEPKRLLHRERHRLLLNPATLKRGHHTDQISASRSSTIHSGSLKEHVPVRVVDALSVEKSDYRIKVVTNGLGDQLSDPCSAWMFSKSFGPLRRHTTSELSEIKPLLSSPDISNKALHERLNLKQDQPIPSSPSWPRMPFKNRTLREPSTTFWSVGFRQEDELEMFEVPHTVSTVEGLQSFHVSAPKLHEASRHPPTSEDERSQVFGRSNQVVEQESRTLCFGKSGLRVRPRPQSQLNRRLSMDPQGLLVEHDKQQYPLIPRLTNRSLDLTQVSYFYCRKLFVFHAVFFVSPFPVFNMERETIYPRLLS</sequence>
<feature type="compositionally biased region" description="Basic and acidic residues" evidence="1">
    <location>
        <begin position="52"/>
        <end position="65"/>
    </location>
</feature>
<organism evidence="2 3">
    <name type="scientific">Paragonimus westermani</name>
    <dbReference type="NCBI Taxonomy" id="34504"/>
    <lineage>
        <taxon>Eukaryota</taxon>
        <taxon>Metazoa</taxon>
        <taxon>Spiralia</taxon>
        <taxon>Lophotrochozoa</taxon>
        <taxon>Platyhelminthes</taxon>
        <taxon>Trematoda</taxon>
        <taxon>Digenea</taxon>
        <taxon>Plagiorchiida</taxon>
        <taxon>Troglotremata</taxon>
        <taxon>Troglotrematidae</taxon>
        <taxon>Paragonimus</taxon>
    </lineage>
</organism>
<comment type="caution">
    <text evidence="2">The sequence shown here is derived from an EMBL/GenBank/DDBJ whole genome shotgun (WGS) entry which is preliminary data.</text>
</comment>
<evidence type="ECO:0000313" key="3">
    <source>
        <dbReference type="Proteomes" id="UP000324629"/>
    </source>
</evidence>
<feature type="non-terminal residue" evidence="2">
    <location>
        <position position="1"/>
    </location>
</feature>
<proteinExistence type="predicted"/>
<evidence type="ECO:0000256" key="1">
    <source>
        <dbReference type="SAM" id="MobiDB-lite"/>
    </source>
</evidence>